<feature type="transmembrane region" description="Helical" evidence="4">
    <location>
        <begin position="179"/>
        <end position="198"/>
    </location>
</feature>
<organism evidence="6 7">
    <name type="scientific">Saccharibacillus brassicae</name>
    <dbReference type="NCBI Taxonomy" id="2583377"/>
    <lineage>
        <taxon>Bacteria</taxon>
        <taxon>Bacillati</taxon>
        <taxon>Bacillota</taxon>
        <taxon>Bacilli</taxon>
        <taxon>Bacillales</taxon>
        <taxon>Paenibacillaceae</taxon>
        <taxon>Saccharibacillus</taxon>
    </lineage>
</organism>
<proteinExistence type="predicted"/>
<feature type="transmembrane region" description="Helical" evidence="4">
    <location>
        <begin position="106"/>
        <end position="126"/>
    </location>
</feature>
<feature type="transmembrane region" description="Helical" evidence="4">
    <location>
        <begin position="40"/>
        <end position="60"/>
    </location>
</feature>
<feature type="domain" description="Methyl-accepting transducer" evidence="5">
    <location>
        <begin position="299"/>
        <end position="535"/>
    </location>
</feature>
<dbReference type="KEGG" id="saca:FFV09_17790"/>
<dbReference type="SMART" id="SM00283">
    <property type="entry name" value="MA"/>
    <property type="match status" value="1"/>
</dbReference>
<keyword evidence="4" id="KW-0472">Membrane</keyword>
<dbReference type="InterPro" id="IPR033425">
    <property type="entry name" value="MASE3"/>
</dbReference>
<dbReference type="InterPro" id="IPR004089">
    <property type="entry name" value="MCPsignal_dom"/>
</dbReference>
<evidence type="ECO:0000256" key="2">
    <source>
        <dbReference type="PROSITE-ProRule" id="PRU00284"/>
    </source>
</evidence>
<evidence type="ECO:0000313" key="6">
    <source>
        <dbReference type="EMBL" id="QDH22528.1"/>
    </source>
</evidence>
<accession>A0A4Y6V153</accession>
<keyword evidence="3" id="KW-0175">Coiled coil</keyword>
<protein>
    <recommendedName>
        <fullName evidence="5">Methyl-accepting transducer domain-containing protein</fullName>
    </recommendedName>
</protein>
<keyword evidence="7" id="KW-1185">Reference proteome</keyword>
<dbReference type="Gene3D" id="1.10.287.950">
    <property type="entry name" value="Methyl-accepting chemotaxis protein"/>
    <property type="match status" value="1"/>
</dbReference>
<evidence type="ECO:0000256" key="4">
    <source>
        <dbReference type="SAM" id="Phobius"/>
    </source>
</evidence>
<evidence type="ECO:0000256" key="3">
    <source>
        <dbReference type="SAM" id="Coils"/>
    </source>
</evidence>
<feature type="transmembrane region" description="Helical" evidence="4">
    <location>
        <begin position="205"/>
        <end position="222"/>
    </location>
</feature>
<feature type="transmembrane region" description="Helical" evidence="4">
    <location>
        <begin position="242"/>
        <end position="259"/>
    </location>
</feature>
<evidence type="ECO:0000259" key="5">
    <source>
        <dbReference type="PROSITE" id="PS50111"/>
    </source>
</evidence>
<dbReference type="PANTHER" id="PTHR32089:SF112">
    <property type="entry name" value="LYSOZYME-LIKE PROTEIN-RELATED"/>
    <property type="match status" value="1"/>
</dbReference>
<dbReference type="AlphaFoldDB" id="A0A4Y6V153"/>
<dbReference type="PROSITE" id="PS50111">
    <property type="entry name" value="CHEMOTAXIS_TRANSDUC_2"/>
    <property type="match status" value="1"/>
</dbReference>
<feature type="transmembrane region" description="Helical" evidence="4">
    <location>
        <begin position="67"/>
        <end position="86"/>
    </location>
</feature>
<dbReference type="Proteomes" id="UP000316968">
    <property type="component" value="Chromosome"/>
</dbReference>
<dbReference type="GO" id="GO:0016020">
    <property type="term" value="C:membrane"/>
    <property type="evidence" value="ECO:0007669"/>
    <property type="project" value="InterPro"/>
</dbReference>
<keyword evidence="1 2" id="KW-0807">Transducer</keyword>
<keyword evidence="4" id="KW-0812">Transmembrane</keyword>
<dbReference type="GO" id="GO:0007165">
    <property type="term" value="P:signal transduction"/>
    <property type="evidence" value="ECO:0007669"/>
    <property type="project" value="UniProtKB-KW"/>
</dbReference>
<dbReference type="OrthoDB" id="2166737at2"/>
<evidence type="ECO:0000313" key="7">
    <source>
        <dbReference type="Proteomes" id="UP000316968"/>
    </source>
</evidence>
<dbReference type="EMBL" id="CP041217">
    <property type="protein sequence ID" value="QDH22528.1"/>
    <property type="molecule type" value="Genomic_DNA"/>
</dbReference>
<dbReference type="RefSeq" id="WP_141449070.1">
    <property type="nucleotide sequence ID" value="NZ_CBCSAZ010000003.1"/>
</dbReference>
<dbReference type="SUPFAM" id="SSF58104">
    <property type="entry name" value="Methyl-accepting chemotaxis protein (MCP) signaling domain"/>
    <property type="match status" value="1"/>
</dbReference>
<gene>
    <name evidence="6" type="ORF">FFV09_17790</name>
</gene>
<evidence type="ECO:0000256" key="1">
    <source>
        <dbReference type="ARBA" id="ARBA00023224"/>
    </source>
</evidence>
<dbReference type="PANTHER" id="PTHR32089">
    <property type="entry name" value="METHYL-ACCEPTING CHEMOTAXIS PROTEIN MCPB"/>
    <property type="match status" value="1"/>
</dbReference>
<name>A0A4Y6V153_SACBS</name>
<feature type="transmembrane region" description="Helical" evidence="4">
    <location>
        <begin position="147"/>
        <end position="167"/>
    </location>
</feature>
<feature type="coiled-coil region" evidence="3">
    <location>
        <begin position="552"/>
        <end position="579"/>
    </location>
</feature>
<reference evidence="6 7" key="1">
    <citation type="submission" date="2019-06" db="EMBL/GenBank/DDBJ databases">
        <title>Saccharibacillus brassicae sp. nov., an endophytic bacterium isolated from Chinese cabbage seeds (Brassica pekinensis).</title>
        <authorList>
            <person name="Jiang L."/>
            <person name="Lee J."/>
            <person name="Kim S.W."/>
        </authorList>
    </citation>
    <scope>NUCLEOTIDE SEQUENCE [LARGE SCALE GENOMIC DNA]</scope>
    <source>
        <strain evidence="7">KCTC 43072 / ATSA2</strain>
    </source>
</reference>
<dbReference type="Pfam" id="PF17159">
    <property type="entry name" value="MASE3"/>
    <property type="match status" value="1"/>
</dbReference>
<dbReference type="CDD" id="cd11386">
    <property type="entry name" value="MCP_signal"/>
    <property type="match status" value="1"/>
</dbReference>
<dbReference type="Pfam" id="PF00015">
    <property type="entry name" value="MCPsignal"/>
    <property type="match status" value="1"/>
</dbReference>
<keyword evidence="4" id="KW-1133">Transmembrane helix</keyword>
<sequence length="582" mass="64306">MQTVNKRAWGYALLFLVLALAEIPLRSLNWQGSTMLHTSMEIMATMLAAFIGILALVYYYTQNRTSMLLIGSGFLGTALLDGYHAIVTSAFFSDMFPSISSSLVAWSWLASRMFLSVLLVLAWLLWTRRETSAAERRRTERLVYGTTALLTLACFLFFIFVPLPKAYVEGGFIGRPQELIPGVLFLIALFGHLKLGLWKKNHFEHWLVLSIITAALTQLGFMSFSHASYDVNFDLAHLFKKVSYLLVLIGLLVSMYFQFKRAEASTDILRQKQQLEQIMVQAGSTSDQIVLMASELSSLQAQSKEMNGRIVSAMHDIAHHSLLQSKGTIESSAAVGEISHGILHVAEMTGDVSEQAKKTTLQSQVGADSIRQSISQMQEIREKVSRSSASIAELDTMSSQIAAIIAFIRDVASQTQLLALNAAIEAAHAGERGRGFEVVATEVRKLSEETGGAVQQIEQVVSDIRQRISRSSSDMVLISQDVENGMSRMKDNEAQFRDILEATERSELQIQGVSASAEQISAGTQQVNASMEELSRLSRLSEEEAGKVAQMNENYAASLDRFSELIEDLNRMSAELKSATEG</sequence>